<dbReference type="Gene3D" id="3.40.50.2000">
    <property type="entry name" value="Glycogen Phosphorylase B"/>
    <property type="match status" value="1"/>
</dbReference>
<reference evidence="2" key="1">
    <citation type="journal article" date="2012" name="Nat. Biotechnol.">
        <title>Draft genome sequence of pigeonpea (Cajanus cajan), an orphan legume crop of resource-poor farmers.</title>
        <authorList>
            <person name="Varshney R.K."/>
            <person name="Chen W."/>
            <person name="Li Y."/>
            <person name="Bharti A.K."/>
            <person name="Saxena R.K."/>
            <person name="Schlueter J.A."/>
            <person name="Donoghue M.T."/>
            <person name="Azam S."/>
            <person name="Fan G."/>
            <person name="Whaley A.M."/>
            <person name="Farmer A.D."/>
            <person name="Sheridan J."/>
            <person name="Iwata A."/>
            <person name="Tuteja R."/>
            <person name="Penmetsa R.V."/>
            <person name="Wu W."/>
            <person name="Upadhyaya H.D."/>
            <person name="Yang S.P."/>
            <person name="Shah T."/>
            <person name="Saxena K.B."/>
            <person name="Michael T."/>
            <person name="McCombie W.R."/>
            <person name="Yang B."/>
            <person name="Zhang G."/>
            <person name="Yang H."/>
            <person name="Wang J."/>
            <person name="Spillane C."/>
            <person name="Cook D.R."/>
            <person name="May G.D."/>
            <person name="Xu X."/>
            <person name="Jackson S.A."/>
        </authorList>
    </citation>
    <scope>NUCLEOTIDE SEQUENCE [LARGE SCALE GENOMIC DNA]</scope>
</reference>
<dbReference type="SUPFAM" id="SSF53756">
    <property type="entry name" value="UDP-Glycosyltransferase/glycogen phosphorylase"/>
    <property type="match status" value="1"/>
</dbReference>
<dbReference type="Proteomes" id="UP000075243">
    <property type="component" value="Unassembled WGS sequence"/>
</dbReference>
<evidence type="ECO:0000313" key="3">
    <source>
        <dbReference type="Proteomes" id="UP000075243"/>
    </source>
</evidence>
<dbReference type="Pfam" id="PF00201">
    <property type="entry name" value="UDPGT"/>
    <property type="match status" value="1"/>
</dbReference>
<keyword evidence="3" id="KW-1185">Reference proteome</keyword>
<protein>
    <submittedName>
        <fullName evidence="2">Anthocyanidin 3-O-glucosyltransferase</fullName>
    </submittedName>
</protein>
<dbReference type="PANTHER" id="PTHR48049:SF167">
    <property type="entry name" value="GLYCOSYLTRANSFERASE"/>
    <property type="match status" value="1"/>
</dbReference>
<dbReference type="OMA" id="ECQIVLM"/>
<dbReference type="Gramene" id="C.cajan_41925.t">
    <property type="protein sequence ID" value="C.cajan_41925.t.cds1"/>
    <property type="gene ID" value="C.cajan_41925"/>
</dbReference>
<organism evidence="2 3">
    <name type="scientific">Cajanus cajan</name>
    <name type="common">Pigeon pea</name>
    <name type="synonym">Cajanus indicus</name>
    <dbReference type="NCBI Taxonomy" id="3821"/>
    <lineage>
        <taxon>Eukaryota</taxon>
        <taxon>Viridiplantae</taxon>
        <taxon>Streptophyta</taxon>
        <taxon>Embryophyta</taxon>
        <taxon>Tracheophyta</taxon>
        <taxon>Spermatophyta</taxon>
        <taxon>Magnoliopsida</taxon>
        <taxon>eudicotyledons</taxon>
        <taxon>Gunneridae</taxon>
        <taxon>Pentapetalae</taxon>
        <taxon>rosids</taxon>
        <taxon>fabids</taxon>
        <taxon>Fabales</taxon>
        <taxon>Fabaceae</taxon>
        <taxon>Papilionoideae</taxon>
        <taxon>50 kb inversion clade</taxon>
        <taxon>NPAAA clade</taxon>
        <taxon>indigoferoid/millettioid clade</taxon>
        <taxon>Phaseoleae</taxon>
        <taxon>Cajanus</taxon>
    </lineage>
</organism>
<name>A0A151QSP7_CAJCA</name>
<dbReference type="InterPro" id="IPR002213">
    <property type="entry name" value="UDP_glucos_trans"/>
</dbReference>
<dbReference type="AlphaFoldDB" id="A0A151QSP7"/>
<gene>
    <name evidence="2" type="ORF">KK1_045819</name>
</gene>
<evidence type="ECO:0000256" key="1">
    <source>
        <dbReference type="ARBA" id="ARBA00022679"/>
    </source>
</evidence>
<dbReference type="STRING" id="3821.A0A151QSP7"/>
<sequence length="141" mass="15551">MPEGFKERVHGRGIVGVHQTLILDHSSIGCFITHCGASSLLEALVSKCQLVALPNILDQILIARMISSSLKAGVEVEKGEEDGSFTKESVCKAVKTVMDDESEVGREVRENHLKLRNMLLSKDLENTYVDSFCHKLQELLG</sequence>
<dbReference type="EMBL" id="KQ484915">
    <property type="protein sequence ID" value="KYP33339.1"/>
    <property type="molecule type" value="Genomic_DNA"/>
</dbReference>
<dbReference type="GO" id="GO:0035251">
    <property type="term" value="F:UDP-glucosyltransferase activity"/>
    <property type="evidence" value="ECO:0007669"/>
    <property type="project" value="InterPro"/>
</dbReference>
<evidence type="ECO:0000313" key="2">
    <source>
        <dbReference type="EMBL" id="KYP33339.1"/>
    </source>
</evidence>
<accession>A0A151QSP7</accession>
<dbReference type="InterPro" id="IPR050481">
    <property type="entry name" value="UDP-glycosyltransf_plant"/>
</dbReference>
<dbReference type="PANTHER" id="PTHR48049">
    <property type="entry name" value="GLYCOSYLTRANSFERASE"/>
    <property type="match status" value="1"/>
</dbReference>
<proteinExistence type="predicted"/>
<keyword evidence="1" id="KW-0808">Transferase</keyword>